<protein>
    <submittedName>
        <fullName evidence="1">Uncharacterized protein</fullName>
    </submittedName>
</protein>
<dbReference type="AlphaFoldDB" id="A0A0F8ZP68"/>
<reference evidence="1" key="1">
    <citation type="journal article" date="2015" name="Nature">
        <title>Complex archaea that bridge the gap between prokaryotes and eukaryotes.</title>
        <authorList>
            <person name="Spang A."/>
            <person name="Saw J.H."/>
            <person name="Jorgensen S.L."/>
            <person name="Zaremba-Niedzwiedzka K."/>
            <person name="Martijn J."/>
            <person name="Lind A.E."/>
            <person name="van Eijk R."/>
            <person name="Schleper C."/>
            <person name="Guy L."/>
            <person name="Ettema T.J."/>
        </authorList>
    </citation>
    <scope>NUCLEOTIDE SEQUENCE</scope>
</reference>
<name>A0A0F8ZP68_9ZZZZ</name>
<sequence>STNGGTEAYINGSSDTANLLSGTSVATGNTYTLPTLTIPVGSGGVTIVVEPSIDAGGLAKKTGIIYRVLKPGTQR</sequence>
<dbReference type="EMBL" id="LAZR01046812">
    <property type="protein sequence ID" value="KKK95662.1"/>
    <property type="molecule type" value="Genomic_DNA"/>
</dbReference>
<comment type="caution">
    <text evidence="1">The sequence shown here is derived from an EMBL/GenBank/DDBJ whole genome shotgun (WGS) entry which is preliminary data.</text>
</comment>
<feature type="non-terminal residue" evidence="1">
    <location>
        <position position="1"/>
    </location>
</feature>
<organism evidence="1">
    <name type="scientific">marine sediment metagenome</name>
    <dbReference type="NCBI Taxonomy" id="412755"/>
    <lineage>
        <taxon>unclassified sequences</taxon>
        <taxon>metagenomes</taxon>
        <taxon>ecological metagenomes</taxon>
    </lineage>
</organism>
<gene>
    <name evidence="1" type="ORF">LCGC14_2670540</name>
</gene>
<evidence type="ECO:0000313" key="1">
    <source>
        <dbReference type="EMBL" id="KKK95662.1"/>
    </source>
</evidence>
<accession>A0A0F8ZP68</accession>
<proteinExistence type="predicted"/>